<keyword evidence="6 11" id="KW-0133">Cell shape</keyword>
<evidence type="ECO:0000256" key="2">
    <source>
        <dbReference type="ARBA" id="ARBA00022519"/>
    </source>
</evidence>
<evidence type="ECO:0000256" key="6">
    <source>
        <dbReference type="ARBA" id="ARBA00022960"/>
    </source>
</evidence>
<keyword evidence="9 11" id="KW-0472">Membrane</keyword>
<dbReference type="InterPro" id="IPR023346">
    <property type="entry name" value="Lysozyme-like_dom_sf"/>
</dbReference>
<dbReference type="NCBIfam" id="TIGR02070">
    <property type="entry name" value="mono_pep_trsgly"/>
    <property type="match status" value="1"/>
</dbReference>
<dbReference type="PANTHER" id="PTHR30400">
    <property type="entry name" value="MONOFUNCTIONAL BIOSYNTHETIC PEPTIDOGLYCAN TRANSGLYCOSYLASE"/>
    <property type="match status" value="1"/>
</dbReference>
<dbReference type="Proteomes" id="UP001500573">
    <property type="component" value="Unassembled WGS sequence"/>
</dbReference>
<feature type="domain" description="Glycosyl transferase family 51" evidence="12">
    <location>
        <begin position="63"/>
        <end position="230"/>
    </location>
</feature>
<evidence type="ECO:0000256" key="1">
    <source>
        <dbReference type="ARBA" id="ARBA00022475"/>
    </source>
</evidence>
<proteinExistence type="inferred from homology"/>
<keyword evidence="2 11" id="KW-0997">Cell inner membrane</keyword>
<evidence type="ECO:0000259" key="12">
    <source>
        <dbReference type="Pfam" id="PF00912"/>
    </source>
</evidence>
<keyword evidence="5 11" id="KW-0812">Transmembrane</keyword>
<evidence type="ECO:0000256" key="8">
    <source>
        <dbReference type="ARBA" id="ARBA00022989"/>
    </source>
</evidence>
<organism evidence="13 14">
    <name type="scientific">Castellaniella ginsengisoli</name>
    <dbReference type="NCBI Taxonomy" id="546114"/>
    <lineage>
        <taxon>Bacteria</taxon>
        <taxon>Pseudomonadati</taxon>
        <taxon>Pseudomonadota</taxon>
        <taxon>Betaproteobacteria</taxon>
        <taxon>Burkholderiales</taxon>
        <taxon>Alcaligenaceae</taxon>
        <taxon>Castellaniella</taxon>
    </lineage>
</organism>
<protein>
    <recommendedName>
        <fullName evidence="11">Biosynthetic peptidoglycan transglycosylase</fullName>
        <ecNumber evidence="11">2.4.99.28</ecNumber>
    </recommendedName>
    <alternativeName>
        <fullName evidence="11">Glycan polymerase</fullName>
    </alternativeName>
    <alternativeName>
        <fullName evidence="11">Peptidoglycan glycosyltransferase MtgA</fullName>
        <shortName evidence="11">PGT</shortName>
    </alternativeName>
</protein>
<evidence type="ECO:0000313" key="14">
    <source>
        <dbReference type="Proteomes" id="UP001500573"/>
    </source>
</evidence>
<comment type="similarity">
    <text evidence="11">Belongs to the glycosyltransferase 51 family.</text>
</comment>
<evidence type="ECO:0000256" key="10">
    <source>
        <dbReference type="ARBA" id="ARBA00023316"/>
    </source>
</evidence>
<dbReference type="EC" id="2.4.99.28" evidence="11"/>
<sequence length="236" mass="26632">MNRPGRKIITTVLLAALCAAFLYQIGLLGMVVWFNFRNPANTPIMQDTLHALRAEDPDARLAYEWVPYDRISTHLKRAVIASEDSGFIDHDGVEWDAIRKAWSYNQRQADLGRARRRGGSTITQQLAKNLFLSNSRNYLRKGQELILTYMIEGVMSKRRILELYLNVAQWGSATFGAQAAARHYFRTDAARLSAGQAAQLAAMLPNPAYYDQRGATAYLRSHTATVRARMRQVAVP</sequence>
<keyword evidence="1 11" id="KW-1003">Cell membrane</keyword>
<accession>A0ABN1KUS0</accession>
<feature type="transmembrane region" description="Helical" evidence="11">
    <location>
        <begin position="12"/>
        <end position="36"/>
    </location>
</feature>
<dbReference type="HAMAP" id="MF_00766">
    <property type="entry name" value="PGT_MtgA"/>
    <property type="match status" value="1"/>
</dbReference>
<name>A0ABN1KUS0_9BURK</name>
<keyword evidence="10 11" id="KW-0961">Cell wall biogenesis/degradation</keyword>
<dbReference type="InterPro" id="IPR001264">
    <property type="entry name" value="Glyco_trans_51"/>
</dbReference>
<reference evidence="13 14" key="1">
    <citation type="journal article" date="2019" name="Int. J. Syst. Evol. Microbiol.">
        <title>The Global Catalogue of Microorganisms (GCM) 10K type strain sequencing project: providing services to taxonomists for standard genome sequencing and annotation.</title>
        <authorList>
            <consortium name="The Broad Institute Genomics Platform"/>
            <consortium name="The Broad Institute Genome Sequencing Center for Infectious Disease"/>
            <person name="Wu L."/>
            <person name="Ma J."/>
        </authorList>
    </citation>
    <scope>NUCLEOTIDE SEQUENCE [LARGE SCALE GENOMIC DNA]</scope>
    <source>
        <strain evidence="13 14">JCM 15515</strain>
    </source>
</reference>
<gene>
    <name evidence="11 13" type="primary">mtgA</name>
    <name evidence="13" type="ORF">GCM10009108_10850</name>
</gene>
<dbReference type="EMBL" id="BAAAEX010000006">
    <property type="protein sequence ID" value="GAA0776498.1"/>
    <property type="molecule type" value="Genomic_DNA"/>
</dbReference>
<dbReference type="SUPFAM" id="SSF53955">
    <property type="entry name" value="Lysozyme-like"/>
    <property type="match status" value="1"/>
</dbReference>
<dbReference type="InterPro" id="IPR011812">
    <property type="entry name" value="Pep_trsgly"/>
</dbReference>
<keyword evidence="14" id="KW-1185">Reference proteome</keyword>
<evidence type="ECO:0000256" key="7">
    <source>
        <dbReference type="ARBA" id="ARBA00022984"/>
    </source>
</evidence>
<dbReference type="PANTHER" id="PTHR30400:SF0">
    <property type="entry name" value="BIOSYNTHETIC PEPTIDOGLYCAN TRANSGLYCOSYLASE"/>
    <property type="match status" value="1"/>
</dbReference>
<evidence type="ECO:0000256" key="5">
    <source>
        <dbReference type="ARBA" id="ARBA00022692"/>
    </source>
</evidence>
<comment type="function">
    <text evidence="11">Peptidoglycan polymerase that catalyzes glycan chain elongation from lipid-linked precursors.</text>
</comment>
<comment type="subcellular location">
    <subcellularLocation>
        <location evidence="11">Cell inner membrane</location>
        <topology evidence="11">Single-pass membrane protein</topology>
    </subcellularLocation>
</comment>
<evidence type="ECO:0000256" key="9">
    <source>
        <dbReference type="ARBA" id="ARBA00023136"/>
    </source>
</evidence>
<comment type="pathway">
    <text evidence="11">Cell wall biogenesis; peptidoglycan biosynthesis.</text>
</comment>
<evidence type="ECO:0000313" key="13">
    <source>
        <dbReference type="EMBL" id="GAA0776498.1"/>
    </source>
</evidence>
<dbReference type="Pfam" id="PF00912">
    <property type="entry name" value="Transgly"/>
    <property type="match status" value="1"/>
</dbReference>
<evidence type="ECO:0000256" key="3">
    <source>
        <dbReference type="ARBA" id="ARBA00022676"/>
    </source>
</evidence>
<keyword evidence="3 11" id="KW-0328">Glycosyltransferase</keyword>
<keyword evidence="4 11" id="KW-0808">Transferase</keyword>
<keyword evidence="7 11" id="KW-0573">Peptidoglycan synthesis</keyword>
<comment type="caution">
    <text evidence="13">The sequence shown here is derived from an EMBL/GenBank/DDBJ whole genome shotgun (WGS) entry which is preliminary data.</text>
</comment>
<evidence type="ECO:0000256" key="4">
    <source>
        <dbReference type="ARBA" id="ARBA00022679"/>
    </source>
</evidence>
<dbReference type="InterPro" id="IPR036950">
    <property type="entry name" value="PBP_transglycosylase"/>
</dbReference>
<keyword evidence="8 11" id="KW-1133">Transmembrane helix</keyword>
<dbReference type="Gene3D" id="1.10.3810.10">
    <property type="entry name" value="Biosynthetic peptidoglycan transglycosylase-like"/>
    <property type="match status" value="1"/>
</dbReference>
<comment type="catalytic activity">
    <reaction evidence="11">
        <text>[GlcNAc-(1-&gt;4)-Mur2Ac(oyl-L-Ala-gamma-D-Glu-L-Lys-D-Ala-D-Ala)](n)-di-trans,octa-cis-undecaprenyl diphosphate + beta-D-GlcNAc-(1-&gt;4)-Mur2Ac(oyl-L-Ala-gamma-D-Glu-L-Lys-D-Ala-D-Ala)-di-trans,octa-cis-undecaprenyl diphosphate = [GlcNAc-(1-&gt;4)-Mur2Ac(oyl-L-Ala-gamma-D-Glu-L-Lys-D-Ala-D-Ala)](n+1)-di-trans,octa-cis-undecaprenyl diphosphate + di-trans,octa-cis-undecaprenyl diphosphate + H(+)</text>
        <dbReference type="Rhea" id="RHEA:23708"/>
        <dbReference type="Rhea" id="RHEA-COMP:9602"/>
        <dbReference type="Rhea" id="RHEA-COMP:9603"/>
        <dbReference type="ChEBI" id="CHEBI:15378"/>
        <dbReference type="ChEBI" id="CHEBI:58405"/>
        <dbReference type="ChEBI" id="CHEBI:60033"/>
        <dbReference type="ChEBI" id="CHEBI:78435"/>
        <dbReference type="EC" id="2.4.99.28"/>
    </reaction>
</comment>
<evidence type="ECO:0000256" key="11">
    <source>
        <dbReference type="HAMAP-Rule" id="MF_00766"/>
    </source>
</evidence>
<dbReference type="RefSeq" id="WP_343836153.1">
    <property type="nucleotide sequence ID" value="NZ_BAAAEX010000006.1"/>
</dbReference>